<dbReference type="AlphaFoldDB" id="A0A412Q3E3"/>
<dbReference type="InterPro" id="IPR002104">
    <property type="entry name" value="Integrase_catalytic"/>
</dbReference>
<evidence type="ECO:0000256" key="1">
    <source>
        <dbReference type="ARBA" id="ARBA00008857"/>
    </source>
</evidence>
<reference evidence="5 6" key="1">
    <citation type="submission" date="2018-08" db="EMBL/GenBank/DDBJ databases">
        <title>A genome reference for cultivated species of the human gut microbiota.</title>
        <authorList>
            <person name="Zou Y."/>
            <person name="Xue W."/>
            <person name="Luo G."/>
        </authorList>
    </citation>
    <scope>NUCLEOTIDE SEQUENCE [LARGE SCALE GENOMIC DNA]</scope>
    <source>
        <strain evidence="5 6">AF18-16LB</strain>
    </source>
</reference>
<evidence type="ECO:0000313" key="6">
    <source>
        <dbReference type="Proteomes" id="UP000284296"/>
    </source>
</evidence>
<organism evidence="5 6">
    <name type="scientific">Agathobacter rectalis</name>
    <dbReference type="NCBI Taxonomy" id="39491"/>
    <lineage>
        <taxon>Bacteria</taxon>
        <taxon>Bacillati</taxon>
        <taxon>Bacillota</taxon>
        <taxon>Clostridia</taxon>
        <taxon>Lachnospirales</taxon>
        <taxon>Lachnospiraceae</taxon>
        <taxon>Agathobacter</taxon>
    </lineage>
</organism>
<dbReference type="RefSeq" id="WP_118004270.1">
    <property type="nucleotide sequence ID" value="NZ_QRXF01000014.1"/>
</dbReference>
<dbReference type="InterPro" id="IPR013762">
    <property type="entry name" value="Integrase-like_cat_sf"/>
</dbReference>
<dbReference type="InterPro" id="IPR010998">
    <property type="entry name" value="Integrase_recombinase_N"/>
</dbReference>
<accession>A0A412Q3E3</accession>
<dbReference type="Gene3D" id="1.10.150.130">
    <property type="match status" value="1"/>
</dbReference>
<dbReference type="Gene3D" id="1.10.443.10">
    <property type="entry name" value="Intergrase catalytic core"/>
    <property type="match status" value="1"/>
</dbReference>
<dbReference type="Pfam" id="PF00589">
    <property type="entry name" value="Phage_integrase"/>
    <property type="match status" value="1"/>
</dbReference>
<feature type="domain" description="Tyr recombinase" evidence="4">
    <location>
        <begin position="167"/>
        <end position="335"/>
    </location>
</feature>
<dbReference type="PANTHER" id="PTHR30349">
    <property type="entry name" value="PHAGE INTEGRASE-RELATED"/>
    <property type="match status" value="1"/>
</dbReference>
<comment type="similarity">
    <text evidence="1">Belongs to the 'phage' integrase family.</text>
</comment>
<dbReference type="GO" id="GO:0003677">
    <property type="term" value="F:DNA binding"/>
    <property type="evidence" value="ECO:0007669"/>
    <property type="project" value="UniProtKB-KW"/>
</dbReference>
<keyword evidence="2" id="KW-0238">DNA-binding</keyword>
<dbReference type="SUPFAM" id="SSF56349">
    <property type="entry name" value="DNA breaking-rejoining enzymes"/>
    <property type="match status" value="1"/>
</dbReference>
<dbReference type="GO" id="GO:0015074">
    <property type="term" value="P:DNA integration"/>
    <property type="evidence" value="ECO:0007669"/>
    <property type="project" value="InterPro"/>
</dbReference>
<proteinExistence type="inferred from homology"/>
<name>A0A412Q3E3_9FIRM</name>
<dbReference type="Proteomes" id="UP000284296">
    <property type="component" value="Unassembled WGS sequence"/>
</dbReference>
<dbReference type="PANTHER" id="PTHR30349:SF41">
    <property type="entry name" value="INTEGRASE_RECOMBINASE PROTEIN MJ0367-RELATED"/>
    <property type="match status" value="1"/>
</dbReference>
<dbReference type="GO" id="GO:0006310">
    <property type="term" value="P:DNA recombination"/>
    <property type="evidence" value="ECO:0007669"/>
    <property type="project" value="UniProtKB-KW"/>
</dbReference>
<protein>
    <submittedName>
        <fullName evidence="5">Recombinase</fullName>
    </submittedName>
</protein>
<evidence type="ECO:0000256" key="3">
    <source>
        <dbReference type="ARBA" id="ARBA00023172"/>
    </source>
</evidence>
<dbReference type="InterPro" id="IPR011010">
    <property type="entry name" value="DNA_brk_join_enz"/>
</dbReference>
<evidence type="ECO:0000259" key="4">
    <source>
        <dbReference type="PROSITE" id="PS51898"/>
    </source>
</evidence>
<dbReference type="InterPro" id="IPR050090">
    <property type="entry name" value="Tyrosine_recombinase_XerCD"/>
</dbReference>
<gene>
    <name evidence="5" type="ORF">DWX06_09455</name>
</gene>
<keyword evidence="3" id="KW-0233">DNA recombination</keyword>
<sequence>MGRRNPNGYGCVTKLKGNRSRPWLAKVTIYDEQGHAKQTPIGYAETEEKANILLAEYNNNPWDIDREKVTLVVLYQRWSEIKLPKLGKSNQQSLRSAFKHCSKYYGVKYRSLKSYQMQDCIDNCGCGYSTQWSIKNLFGHLDRFAFEIDLIDKMYSQITTAPPIPDTTREPFTPEQVDALWKIKDDPWVNTVLIYIYTGFRLQELLGMKTEQVNIKDWYFEGGIKTAAGKCRIVPIHDRIKPFVKSLVDEGNKYLFTYQGKKFSQANYYKCWSEVMEKIGADKTPHEARHTFETNLDNAKGNRKCIDMLMGHKSKDVGNRVYNHKTIEQLQETVALLK</sequence>
<dbReference type="EMBL" id="QRXG01000014">
    <property type="protein sequence ID" value="RGT80825.1"/>
    <property type="molecule type" value="Genomic_DNA"/>
</dbReference>
<evidence type="ECO:0000313" key="5">
    <source>
        <dbReference type="EMBL" id="RGT80825.1"/>
    </source>
</evidence>
<comment type="caution">
    <text evidence="5">The sequence shown here is derived from an EMBL/GenBank/DDBJ whole genome shotgun (WGS) entry which is preliminary data.</text>
</comment>
<dbReference type="PROSITE" id="PS51898">
    <property type="entry name" value="TYR_RECOMBINASE"/>
    <property type="match status" value="1"/>
</dbReference>
<evidence type="ECO:0000256" key="2">
    <source>
        <dbReference type="ARBA" id="ARBA00023125"/>
    </source>
</evidence>